<evidence type="ECO:0000256" key="1">
    <source>
        <dbReference type="SAM" id="MobiDB-lite"/>
    </source>
</evidence>
<gene>
    <name evidence="2" type="ORF">NCTC10661_04463</name>
</gene>
<accession>A0AAE8NHX6</accession>
<proteinExistence type="predicted"/>
<feature type="compositionally biased region" description="Basic residues" evidence="1">
    <location>
        <begin position="480"/>
        <end position="496"/>
    </location>
</feature>
<evidence type="ECO:0000313" key="2">
    <source>
        <dbReference type="EMBL" id="SPV21094.1"/>
    </source>
</evidence>
<dbReference type="Proteomes" id="UP000250416">
    <property type="component" value="Unassembled WGS sequence"/>
</dbReference>
<feature type="region of interest" description="Disordered" evidence="1">
    <location>
        <begin position="421"/>
        <end position="442"/>
    </location>
</feature>
<feature type="compositionally biased region" description="Low complexity" evidence="1">
    <location>
        <begin position="497"/>
        <end position="506"/>
    </location>
</feature>
<organism evidence="2 3">
    <name type="scientific">Burkholderia cepacia</name>
    <name type="common">Pseudomonas cepacia</name>
    <dbReference type="NCBI Taxonomy" id="292"/>
    <lineage>
        <taxon>Bacteria</taxon>
        <taxon>Pseudomonadati</taxon>
        <taxon>Pseudomonadota</taxon>
        <taxon>Betaproteobacteria</taxon>
        <taxon>Burkholderiales</taxon>
        <taxon>Burkholderiaceae</taxon>
        <taxon>Burkholderia</taxon>
        <taxon>Burkholderia cepacia complex</taxon>
    </lineage>
</organism>
<comment type="caution">
    <text evidence="2">The sequence shown here is derived from an EMBL/GenBank/DDBJ whole genome shotgun (WGS) entry which is preliminary data.</text>
</comment>
<name>A0AAE8NHX6_BURCE</name>
<dbReference type="EMBL" id="UARD01000023">
    <property type="protein sequence ID" value="SPV21094.1"/>
    <property type="molecule type" value="Genomic_DNA"/>
</dbReference>
<sequence length="506" mass="56918">MRADIADRLRREMAERAAHDRAARPCVVEAEYQRRQNLPAHVGRPHAVARIAEAVEHVRRIVQAAEEREAGDRSIRRPVPARRDRHARERRKELAQAVRELRLVRRAPVEYGRDAAAPRERVAALAEHQPPVGGGAVVVDEDSRIEHRHAVHEPGLLEQFRAFLGDDHVARHDRDRTFELREATRHPCVHREHELARAHAARRRAHDGRLAGREVEHRRALVDPDAHRERDAAQPAHELAGMHGRGDRRVDAVEVACGTRAARDFGGRQRLVAVDAARGERIEYRRERADLRARRRGVQRAVEPQFGIDVVRAAEIGDVLHGCFGGLHEPDRLGFPEQAPQRQEFRGPREQAAAVAAARAGAAQVGLDDRDVERGVLLLRLDRGPEPGEAATDDADVGLRRTLQRGGEIAVVEQRLFDPEGSHGRVRRKGAVPCTAREKRPPHANVHAAGYVTSRHVVLRHVRPPLRPIRGARPSLSACRRSRRRRPGCRLRRSGRCSRPGTSRPR</sequence>
<protein>
    <submittedName>
        <fullName evidence="2">Uncharacterized protein</fullName>
    </submittedName>
</protein>
<feature type="region of interest" description="Disordered" evidence="1">
    <location>
        <begin position="468"/>
        <end position="506"/>
    </location>
</feature>
<evidence type="ECO:0000313" key="3">
    <source>
        <dbReference type="Proteomes" id="UP000250416"/>
    </source>
</evidence>
<reference evidence="2 3" key="1">
    <citation type="submission" date="2018-06" db="EMBL/GenBank/DDBJ databases">
        <authorList>
            <consortium name="Pathogen Informatics"/>
            <person name="Doyle S."/>
        </authorList>
    </citation>
    <scope>NUCLEOTIDE SEQUENCE [LARGE SCALE GENOMIC DNA]</scope>
    <source>
        <strain evidence="2 3">NCTC10661</strain>
    </source>
</reference>
<dbReference type="AlphaFoldDB" id="A0AAE8NHX6"/>